<keyword evidence="2" id="KW-1185">Reference proteome</keyword>
<name>A0AAV4A7J8_9GAST</name>
<evidence type="ECO:0000313" key="1">
    <source>
        <dbReference type="EMBL" id="GFO03203.1"/>
    </source>
</evidence>
<dbReference type="SUPFAM" id="SSF55770">
    <property type="entry name" value="Profilin (actin-binding protein)"/>
    <property type="match status" value="1"/>
</dbReference>
<proteinExistence type="predicted"/>
<dbReference type="GO" id="GO:0003779">
    <property type="term" value="F:actin binding"/>
    <property type="evidence" value="ECO:0007669"/>
    <property type="project" value="InterPro"/>
</dbReference>
<reference evidence="1 2" key="1">
    <citation type="journal article" date="2021" name="Elife">
        <title>Chloroplast acquisition without the gene transfer in kleptoplastic sea slugs, Plakobranchus ocellatus.</title>
        <authorList>
            <person name="Maeda T."/>
            <person name="Takahashi S."/>
            <person name="Yoshida T."/>
            <person name="Shimamura S."/>
            <person name="Takaki Y."/>
            <person name="Nagai Y."/>
            <person name="Toyoda A."/>
            <person name="Suzuki Y."/>
            <person name="Arimoto A."/>
            <person name="Ishii H."/>
            <person name="Satoh N."/>
            <person name="Nishiyama T."/>
            <person name="Hasebe M."/>
            <person name="Maruyama T."/>
            <person name="Minagawa J."/>
            <person name="Obokata J."/>
            <person name="Shigenobu S."/>
        </authorList>
    </citation>
    <scope>NUCLEOTIDE SEQUENCE [LARGE SCALE GENOMIC DNA]</scope>
</reference>
<accession>A0AAV4A7J8</accession>
<comment type="caution">
    <text evidence="1">The sequence shown here is derived from an EMBL/GenBank/DDBJ whole genome shotgun (WGS) entry which is preliminary data.</text>
</comment>
<organism evidence="1 2">
    <name type="scientific">Plakobranchus ocellatus</name>
    <dbReference type="NCBI Taxonomy" id="259542"/>
    <lineage>
        <taxon>Eukaryota</taxon>
        <taxon>Metazoa</taxon>
        <taxon>Spiralia</taxon>
        <taxon>Lophotrochozoa</taxon>
        <taxon>Mollusca</taxon>
        <taxon>Gastropoda</taxon>
        <taxon>Heterobranchia</taxon>
        <taxon>Euthyneura</taxon>
        <taxon>Panpulmonata</taxon>
        <taxon>Sacoglossa</taxon>
        <taxon>Placobranchoidea</taxon>
        <taxon>Plakobranchidae</taxon>
        <taxon>Plakobranchus</taxon>
    </lineage>
</organism>
<dbReference type="InterPro" id="IPR036140">
    <property type="entry name" value="PFN_sf"/>
</dbReference>
<sequence>MSWPDFISHVSATTAKVDKVLVYDPSGYPVAVTEGVETSQTEGQALVNCLVDSTMLLIQLQVDGDYFCCIQGAENNMVGRGVKDRDLVIAAIREGDFSVVFIGRSAGKGSFIFELQDTLSLRTQGRLLAQLQQQQQQQEQLLETDNLSGSAGLGAAAVDTDVLVAIP</sequence>
<dbReference type="Proteomes" id="UP000735302">
    <property type="component" value="Unassembled WGS sequence"/>
</dbReference>
<dbReference type="InterPro" id="IPR048278">
    <property type="entry name" value="PFN"/>
</dbReference>
<evidence type="ECO:0008006" key="3">
    <source>
        <dbReference type="Google" id="ProtNLM"/>
    </source>
</evidence>
<evidence type="ECO:0000313" key="2">
    <source>
        <dbReference type="Proteomes" id="UP000735302"/>
    </source>
</evidence>
<dbReference type="AlphaFoldDB" id="A0AAV4A7J8"/>
<dbReference type="Pfam" id="PF00235">
    <property type="entry name" value="Profilin"/>
    <property type="match status" value="1"/>
</dbReference>
<dbReference type="Gene3D" id="3.30.450.30">
    <property type="entry name" value="Dynein light chain 2a, cytoplasmic"/>
    <property type="match status" value="1"/>
</dbReference>
<gene>
    <name evidence="1" type="ORF">PoB_002970800</name>
</gene>
<dbReference type="EMBL" id="BLXT01003724">
    <property type="protein sequence ID" value="GFO03203.1"/>
    <property type="molecule type" value="Genomic_DNA"/>
</dbReference>
<protein>
    <recommendedName>
        <fullName evidence="3">Roadblock/LAMTOR2 domain-containing protein</fullName>
    </recommendedName>
</protein>